<organism evidence="1">
    <name type="scientific">Fusarium oxysporum f. sp. conglutinans race 2 54008</name>
    <dbReference type="NCBI Taxonomy" id="1089457"/>
    <lineage>
        <taxon>Eukaryota</taxon>
        <taxon>Fungi</taxon>
        <taxon>Dikarya</taxon>
        <taxon>Ascomycota</taxon>
        <taxon>Pezizomycotina</taxon>
        <taxon>Sordariomycetes</taxon>
        <taxon>Hypocreomycetidae</taxon>
        <taxon>Hypocreales</taxon>
        <taxon>Nectriaceae</taxon>
        <taxon>Fusarium</taxon>
        <taxon>Fusarium oxysporum species complex</taxon>
    </lineage>
</organism>
<reference evidence="1" key="1">
    <citation type="submission" date="2011-11" db="EMBL/GenBank/DDBJ databases">
        <title>The Genome Sequence of Fusarium oxysporum PHW808.</title>
        <authorList>
            <consortium name="The Broad Institute Genome Sequencing Platform"/>
            <person name="Ma L.-J."/>
            <person name="Gale L.R."/>
            <person name="Schwartz D.C."/>
            <person name="Zhou S."/>
            <person name="Corby-Kistler H."/>
            <person name="Young S.K."/>
            <person name="Zeng Q."/>
            <person name="Gargeya S."/>
            <person name="Fitzgerald M."/>
            <person name="Haas B."/>
            <person name="Abouelleil A."/>
            <person name="Alvarado L."/>
            <person name="Arachchi H.M."/>
            <person name="Berlin A."/>
            <person name="Brown A."/>
            <person name="Chapman S.B."/>
            <person name="Chen Z."/>
            <person name="Dunbar C."/>
            <person name="Freedman E."/>
            <person name="Gearin G."/>
            <person name="Goldberg J."/>
            <person name="Griggs A."/>
            <person name="Gujja S."/>
            <person name="Heiman D."/>
            <person name="Howarth C."/>
            <person name="Larson L."/>
            <person name="Lui A."/>
            <person name="MacDonald P.J.P."/>
            <person name="Montmayeur A."/>
            <person name="Murphy C."/>
            <person name="Neiman D."/>
            <person name="Pearson M."/>
            <person name="Priest M."/>
            <person name="Roberts A."/>
            <person name="Saif S."/>
            <person name="Shea T."/>
            <person name="Shenoy N."/>
            <person name="Sisk P."/>
            <person name="Stolte C."/>
            <person name="Sykes S."/>
            <person name="Wortman J."/>
            <person name="Nusbaum C."/>
            <person name="Birren B."/>
        </authorList>
    </citation>
    <scope>NUCLEOTIDE SEQUENCE [LARGE SCALE GENOMIC DNA]</scope>
    <source>
        <strain evidence="1">54008</strain>
    </source>
</reference>
<reference evidence="1" key="2">
    <citation type="submission" date="2014-03" db="EMBL/GenBank/DDBJ databases">
        <title>The Genome Annotation of Fusarium oxysporum PHW808.</title>
        <authorList>
            <consortium name="The Broad Institute Genomics Platform"/>
            <person name="Ma L.-J."/>
            <person name="Corby-Kistler H."/>
            <person name="Broz K."/>
            <person name="Gale L.R."/>
            <person name="Jonkers W."/>
            <person name="O'Donnell K."/>
            <person name="Ploetz R."/>
            <person name="Steinberg C."/>
            <person name="Schwartz D.C."/>
            <person name="VanEtten H."/>
            <person name="Zhou S."/>
            <person name="Young S.K."/>
            <person name="Zeng Q."/>
            <person name="Gargeya S."/>
            <person name="Fitzgerald M."/>
            <person name="Abouelleil A."/>
            <person name="Alvarado L."/>
            <person name="Chapman S.B."/>
            <person name="Gainer-Dewar J."/>
            <person name="Goldberg J."/>
            <person name="Griggs A."/>
            <person name="Gujja S."/>
            <person name="Hansen M."/>
            <person name="Howarth C."/>
            <person name="Imamovic A."/>
            <person name="Ireland A."/>
            <person name="Larimer J."/>
            <person name="McCowan C."/>
            <person name="Murphy C."/>
            <person name="Pearson M."/>
            <person name="Poon T.W."/>
            <person name="Priest M."/>
            <person name="Roberts A."/>
            <person name="Saif S."/>
            <person name="Shea T."/>
            <person name="Sykes S."/>
            <person name="Wortman J."/>
            <person name="Nusbaum C."/>
            <person name="Birren B."/>
        </authorList>
    </citation>
    <scope>NUCLEOTIDE SEQUENCE</scope>
    <source>
        <strain evidence="1">54008</strain>
    </source>
</reference>
<protein>
    <submittedName>
        <fullName evidence="1">Uncharacterized protein</fullName>
    </submittedName>
</protein>
<gene>
    <name evidence="1" type="ORF">FOPG_19370</name>
</gene>
<proteinExistence type="predicted"/>
<sequence>MPVPWDLGRILCKHIQISSDFSHPEWAPDLKVLSAAFRKQHGDSLERGYA</sequence>
<name>X0HT77_FUSOX</name>
<dbReference type="Proteomes" id="UP000030676">
    <property type="component" value="Unassembled WGS sequence"/>
</dbReference>
<evidence type="ECO:0000313" key="1">
    <source>
        <dbReference type="EMBL" id="EXL64364.1"/>
    </source>
</evidence>
<dbReference type="AlphaFoldDB" id="X0HT77"/>
<dbReference type="EMBL" id="KK034155">
    <property type="protein sequence ID" value="EXL64364.1"/>
    <property type="molecule type" value="Genomic_DNA"/>
</dbReference>
<accession>X0HT77</accession>
<dbReference type="HOGENOM" id="CLU_215526_0_0_1"/>